<proteinExistence type="predicted"/>
<evidence type="ECO:0000313" key="2">
    <source>
        <dbReference type="EMBL" id="SMC32744.1"/>
    </source>
</evidence>
<feature type="chain" id="PRO_5012732261" evidence="1">
    <location>
        <begin position="22"/>
        <end position="847"/>
    </location>
</feature>
<dbReference type="Pfam" id="PF18939">
    <property type="entry name" value="DUF5686"/>
    <property type="match status" value="1"/>
</dbReference>
<dbReference type="InterPro" id="IPR008969">
    <property type="entry name" value="CarboxyPept-like_regulatory"/>
</dbReference>
<dbReference type="InterPro" id="IPR043741">
    <property type="entry name" value="DUF5686"/>
</dbReference>
<name>A0A1W1Y9D5_9FLAO</name>
<dbReference type="SUPFAM" id="SSF49464">
    <property type="entry name" value="Carboxypeptidase regulatory domain-like"/>
    <property type="match status" value="1"/>
</dbReference>
<gene>
    <name evidence="2" type="ORF">SAMN06296427_101122</name>
</gene>
<organism evidence="2 3">
    <name type="scientific">Moheibacter sediminis</name>
    <dbReference type="NCBI Taxonomy" id="1434700"/>
    <lineage>
        <taxon>Bacteria</taxon>
        <taxon>Pseudomonadati</taxon>
        <taxon>Bacteroidota</taxon>
        <taxon>Flavobacteriia</taxon>
        <taxon>Flavobacteriales</taxon>
        <taxon>Weeksellaceae</taxon>
        <taxon>Moheibacter</taxon>
    </lineage>
</organism>
<protein>
    <submittedName>
        <fullName evidence="2">CarboxypepD_reg-like domain-containing protein</fullName>
    </submittedName>
</protein>
<evidence type="ECO:0000256" key="1">
    <source>
        <dbReference type="SAM" id="SignalP"/>
    </source>
</evidence>
<dbReference type="Pfam" id="PF13715">
    <property type="entry name" value="CarbopepD_reg_2"/>
    <property type="match status" value="1"/>
</dbReference>
<feature type="signal peptide" evidence="1">
    <location>
        <begin position="1"/>
        <end position="21"/>
    </location>
</feature>
<sequence>MLKFNFLITLISLLILSSASAQIKVSGKVIDGKTKRPVAYADVTLPNAGTFTTTNTDGSFYLESVENDSIIEVSLDGYEFFEQELTSKVNYNFTITLIPDGSVRENSTVELDEATVTNRKKKYKNKKENPAYAILNELWKRKRRNGLRIVPQYEYEEYEKLQFDLNNVDSALTKSKLFKDMEFIFERIDTSEITGKAYLPAFLNESVYKVYGKNEPSRRERKDLLANKSSGFDDNEIVTQTLKNLYKEFDIYENRLNFFNKNFVSPVARDGFSVYEYELTDTINLDGIDCYRIKYYPKRDGELTFVGDVYISMNTYAVKEVSMQSTRNIDVNFVRDIFVNLQYEVKNDSIFYPKRDYILLDMALMNKKAKAKGLFAHRTVSYKNFDFETPHPDDFYNERNYDPYTSGAFEKDDLYWAGARHEKLSKNEDGIYETLDSLQQVPRFKRIVKSVEILGSGYWNVWKAIDIGNLYSSVGYNEIEGFRLRAGARTYFTQNDMWRIAGYLAYGFGDKQFKYGAEARFMFNKFNRFQIGGGTKRDIEQLGVQLTTSDGIMTRSFASSSIFNQGANDKLSHINKTNIYTSIDPLKNFTIRFDGNYQTTRAADPNLFNIGYNQHGWDENHLIDTNVSLSLIARPGAKFSRYGIDRYEHTTLAPTIMLRYTKGFSGLFNSEFNYDKIQFLFTKPFLVGSFGRSNVVFEAGKTFQGLPLSLLSVIPGNESYGQVPGTFTQLDYYEFVTDTYTTFTLDHHFNGWILNKIPLIKKLKVREVGFIRAAWGDISAESLNMNRSDIPYLAPHDKIYFEYGFGIENIGWGNFRPLRVDFNWRGNYLEIPDARKFGVTVGMDMSF</sequence>
<dbReference type="Gene3D" id="2.60.40.1120">
    <property type="entry name" value="Carboxypeptidase-like, regulatory domain"/>
    <property type="match status" value="1"/>
</dbReference>
<reference evidence="2 3" key="1">
    <citation type="submission" date="2017-04" db="EMBL/GenBank/DDBJ databases">
        <authorList>
            <person name="Afonso C.L."/>
            <person name="Miller P.J."/>
            <person name="Scott M.A."/>
            <person name="Spackman E."/>
            <person name="Goraichik I."/>
            <person name="Dimitrov K.M."/>
            <person name="Suarez D.L."/>
            <person name="Swayne D.E."/>
        </authorList>
    </citation>
    <scope>NUCLEOTIDE SEQUENCE [LARGE SCALE GENOMIC DNA]</scope>
    <source>
        <strain evidence="2 3">CGMCC 1.12708</strain>
    </source>
</reference>
<dbReference type="STRING" id="1434700.SAMN06296427_101122"/>
<evidence type="ECO:0000313" key="3">
    <source>
        <dbReference type="Proteomes" id="UP000192393"/>
    </source>
</evidence>
<keyword evidence="1" id="KW-0732">Signal</keyword>
<dbReference type="EMBL" id="FWXS01000001">
    <property type="protein sequence ID" value="SMC32744.1"/>
    <property type="molecule type" value="Genomic_DNA"/>
</dbReference>
<keyword evidence="3" id="KW-1185">Reference proteome</keyword>
<dbReference type="AlphaFoldDB" id="A0A1W1Y9D5"/>
<dbReference type="Proteomes" id="UP000192393">
    <property type="component" value="Unassembled WGS sequence"/>
</dbReference>
<dbReference type="RefSeq" id="WP_185116590.1">
    <property type="nucleotide sequence ID" value="NZ_FWXS01000001.1"/>
</dbReference>
<accession>A0A1W1Y9D5</accession>